<name>A0ABS0SFP1_9HYPH</name>
<reference evidence="3 4" key="1">
    <citation type="submission" date="2020-10" db="EMBL/GenBank/DDBJ databases">
        <title>Aquamicrobium zhengzhouensis sp. nov., a exopolysaccharide producing bacterium isolated from farmland soil.</title>
        <authorList>
            <person name="Wang X."/>
        </authorList>
    </citation>
    <scope>NUCLEOTIDE SEQUENCE [LARGE SCALE GENOMIC DNA]</scope>
    <source>
        <strain evidence="4">cd-1</strain>
    </source>
</reference>
<dbReference type="RefSeq" id="WP_198476679.1">
    <property type="nucleotide sequence ID" value="NZ_JADGMQ010000007.1"/>
</dbReference>
<proteinExistence type="predicted"/>
<keyword evidence="1" id="KW-0732">Signal</keyword>
<dbReference type="SUPFAM" id="SSF53850">
    <property type="entry name" value="Periplasmic binding protein-like II"/>
    <property type="match status" value="1"/>
</dbReference>
<feature type="chain" id="PRO_5045362706" evidence="1">
    <location>
        <begin position="24"/>
        <end position="327"/>
    </location>
</feature>
<dbReference type="PANTHER" id="PTHR30024">
    <property type="entry name" value="ALIPHATIC SULFONATES-BINDING PROTEIN-RELATED"/>
    <property type="match status" value="1"/>
</dbReference>
<feature type="signal peptide" evidence="1">
    <location>
        <begin position="1"/>
        <end position="23"/>
    </location>
</feature>
<feature type="domain" description="SsuA/THI5-like" evidence="2">
    <location>
        <begin position="52"/>
        <end position="246"/>
    </location>
</feature>
<accession>A0ABS0SFP1</accession>
<dbReference type="PANTHER" id="PTHR30024:SF48">
    <property type="entry name" value="ABC TRANSPORTER SUBSTRATE-BINDING PROTEIN"/>
    <property type="match status" value="1"/>
</dbReference>
<sequence length="327" mass="35471">MRLKLFVGAIALTALMTASVAAAERTIRIGILQFGTASWELDTIQRNKLDQKHDIELDIVPLAGTQATTIALQSGEVDLIVSDWLWVSRQRAEGQDFTFVPFSSSVGAIMVPADSDIAALGDLRGKKIAVAGGPLDKGWLLLRGLAEREYDLDLSGENEVLFGAPPLLVQKALQGEVDAILNYWHHSARLEAAGFKRIIDSNEGAIALGAKGPISAIGYVFDEKWADANKDLAISFFEAARDAKEILATSDEEWEQLREMTGAENDAELAALRDRFREGIPTRPLSEEVEDTATVYALLAELGGEELVGPSKTMAPGTFWTVLVDGF</sequence>
<evidence type="ECO:0000313" key="3">
    <source>
        <dbReference type="EMBL" id="MBI1621287.1"/>
    </source>
</evidence>
<comment type="caution">
    <text evidence="3">The sequence shown here is derived from an EMBL/GenBank/DDBJ whole genome shotgun (WGS) entry which is preliminary data.</text>
</comment>
<organism evidence="3 4">
    <name type="scientific">Aquamicrobium zhengzhouense</name>
    <dbReference type="NCBI Taxonomy" id="2781738"/>
    <lineage>
        <taxon>Bacteria</taxon>
        <taxon>Pseudomonadati</taxon>
        <taxon>Pseudomonadota</taxon>
        <taxon>Alphaproteobacteria</taxon>
        <taxon>Hyphomicrobiales</taxon>
        <taxon>Phyllobacteriaceae</taxon>
        <taxon>Aquamicrobium</taxon>
    </lineage>
</organism>
<dbReference type="EMBL" id="JADGMQ010000007">
    <property type="protein sequence ID" value="MBI1621287.1"/>
    <property type="molecule type" value="Genomic_DNA"/>
</dbReference>
<evidence type="ECO:0000259" key="2">
    <source>
        <dbReference type="Pfam" id="PF09084"/>
    </source>
</evidence>
<keyword evidence="4" id="KW-1185">Reference proteome</keyword>
<dbReference type="Proteomes" id="UP000601789">
    <property type="component" value="Unassembled WGS sequence"/>
</dbReference>
<evidence type="ECO:0000313" key="4">
    <source>
        <dbReference type="Proteomes" id="UP000601789"/>
    </source>
</evidence>
<evidence type="ECO:0000256" key="1">
    <source>
        <dbReference type="SAM" id="SignalP"/>
    </source>
</evidence>
<protein>
    <submittedName>
        <fullName evidence="3">ABC transporter substrate-binding protein</fullName>
    </submittedName>
</protein>
<gene>
    <name evidence="3" type="ORF">IOD40_11495</name>
</gene>
<dbReference type="Pfam" id="PF09084">
    <property type="entry name" value="NMT1"/>
    <property type="match status" value="1"/>
</dbReference>
<dbReference type="Gene3D" id="3.40.190.10">
    <property type="entry name" value="Periplasmic binding protein-like II"/>
    <property type="match status" value="2"/>
</dbReference>
<dbReference type="InterPro" id="IPR015168">
    <property type="entry name" value="SsuA/THI5"/>
</dbReference>